<evidence type="ECO:0000256" key="1">
    <source>
        <dbReference type="ARBA" id="ARBA00004651"/>
    </source>
</evidence>
<comment type="subcellular location">
    <subcellularLocation>
        <location evidence="1">Cell membrane</location>
        <topology evidence="1">Multi-pass membrane protein</topology>
    </subcellularLocation>
</comment>
<gene>
    <name evidence="8" type="ORF">Pla110_45560</name>
</gene>
<proteinExistence type="predicted"/>
<evidence type="ECO:0000259" key="7">
    <source>
        <dbReference type="Pfam" id="PF06271"/>
    </source>
</evidence>
<keyword evidence="4 6" id="KW-1133">Transmembrane helix</keyword>
<dbReference type="GO" id="GO:0005886">
    <property type="term" value="C:plasma membrane"/>
    <property type="evidence" value="ECO:0007669"/>
    <property type="project" value="UniProtKB-SubCell"/>
</dbReference>
<evidence type="ECO:0000256" key="5">
    <source>
        <dbReference type="ARBA" id="ARBA00023136"/>
    </source>
</evidence>
<dbReference type="KEGG" id="plon:Pla110_45560"/>
<evidence type="ECO:0000256" key="3">
    <source>
        <dbReference type="ARBA" id="ARBA00022692"/>
    </source>
</evidence>
<evidence type="ECO:0000313" key="8">
    <source>
        <dbReference type="EMBL" id="QDU82793.1"/>
    </source>
</evidence>
<dbReference type="EMBL" id="CP036281">
    <property type="protein sequence ID" value="QDU82793.1"/>
    <property type="molecule type" value="Genomic_DNA"/>
</dbReference>
<evidence type="ECO:0000256" key="4">
    <source>
        <dbReference type="ARBA" id="ARBA00022989"/>
    </source>
</evidence>
<keyword evidence="9" id="KW-1185">Reference proteome</keyword>
<feature type="domain" description="RDD" evidence="7">
    <location>
        <begin position="8"/>
        <end position="138"/>
    </location>
</feature>
<dbReference type="OrthoDB" id="9793824at2"/>
<sequence>MIQKISLLFRRVVSAFFDNFFLFIVTYLVSIFLFPETFIFGEREWTEEQRIAFTYRYYYFIACWWVYYAFLERSRRQGTWAKSMNNLQVTDLHGNRIGLLRATVRHGARLVTLLTCLLGYLTILFTKRNQALHDLLSGTMVVDRHPPEEEFDDSELEIMPIEPPL</sequence>
<keyword evidence="5 6" id="KW-0472">Membrane</keyword>
<dbReference type="AlphaFoldDB" id="A0A518CU84"/>
<keyword evidence="3 6" id="KW-0812">Transmembrane</keyword>
<dbReference type="RefSeq" id="WP_144999281.1">
    <property type="nucleotide sequence ID" value="NZ_CP036281.1"/>
</dbReference>
<evidence type="ECO:0000256" key="2">
    <source>
        <dbReference type="ARBA" id="ARBA00022475"/>
    </source>
</evidence>
<dbReference type="InterPro" id="IPR010432">
    <property type="entry name" value="RDD"/>
</dbReference>
<feature type="transmembrane region" description="Helical" evidence="6">
    <location>
        <begin position="54"/>
        <end position="71"/>
    </location>
</feature>
<keyword evidence="2" id="KW-1003">Cell membrane</keyword>
<protein>
    <submittedName>
        <fullName evidence="8">RDD family protein</fullName>
    </submittedName>
</protein>
<accession>A0A518CU84</accession>
<evidence type="ECO:0000313" key="9">
    <source>
        <dbReference type="Proteomes" id="UP000317178"/>
    </source>
</evidence>
<dbReference type="Pfam" id="PF06271">
    <property type="entry name" value="RDD"/>
    <property type="match status" value="1"/>
</dbReference>
<feature type="transmembrane region" description="Helical" evidence="6">
    <location>
        <begin position="12"/>
        <end position="34"/>
    </location>
</feature>
<reference evidence="8 9" key="1">
    <citation type="submission" date="2019-02" db="EMBL/GenBank/DDBJ databases">
        <title>Deep-cultivation of Planctomycetes and their phenomic and genomic characterization uncovers novel biology.</title>
        <authorList>
            <person name="Wiegand S."/>
            <person name="Jogler M."/>
            <person name="Boedeker C."/>
            <person name="Pinto D."/>
            <person name="Vollmers J."/>
            <person name="Rivas-Marin E."/>
            <person name="Kohn T."/>
            <person name="Peeters S.H."/>
            <person name="Heuer A."/>
            <person name="Rast P."/>
            <person name="Oberbeckmann S."/>
            <person name="Bunk B."/>
            <person name="Jeske O."/>
            <person name="Meyerdierks A."/>
            <person name="Storesund J.E."/>
            <person name="Kallscheuer N."/>
            <person name="Luecker S."/>
            <person name="Lage O.M."/>
            <person name="Pohl T."/>
            <person name="Merkel B.J."/>
            <person name="Hornburger P."/>
            <person name="Mueller R.-W."/>
            <person name="Bruemmer F."/>
            <person name="Labrenz M."/>
            <person name="Spormann A.M."/>
            <person name="Op den Camp H."/>
            <person name="Overmann J."/>
            <person name="Amann R."/>
            <person name="Jetten M.S.M."/>
            <person name="Mascher T."/>
            <person name="Medema M.H."/>
            <person name="Devos D.P."/>
            <person name="Kaster A.-K."/>
            <person name="Ovreas L."/>
            <person name="Rohde M."/>
            <person name="Galperin M.Y."/>
            <person name="Jogler C."/>
        </authorList>
    </citation>
    <scope>NUCLEOTIDE SEQUENCE [LARGE SCALE GENOMIC DNA]</scope>
    <source>
        <strain evidence="8 9">Pla110</strain>
    </source>
</reference>
<evidence type="ECO:0000256" key="6">
    <source>
        <dbReference type="SAM" id="Phobius"/>
    </source>
</evidence>
<name>A0A518CU84_9PLAN</name>
<dbReference type="Proteomes" id="UP000317178">
    <property type="component" value="Chromosome"/>
</dbReference>
<feature type="transmembrane region" description="Helical" evidence="6">
    <location>
        <begin position="107"/>
        <end position="126"/>
    </location>
</feature>
<dbReference type="PANTHER" id="PTHR36115">
    <property type="entry name" value="PROLINE-RICH ANTIGEN HOMOLOG-RELATED"/>
    <property type="match status" value="1"/>
</dbReference>
<dbReference type="InterPro" id="IPR051791">
    <property type="entry name" value="Pra-immunoreactive"/>
</dbReference>
<organism evidence="8 9">
    <name type="scientific">Polystyrenella longa</name>
    <dbReference type="NCBI Taxonomy" id="2528007"/>
    <lineage>
        <taxon>Bacteria</taxon>
        <taxon>Pseudomonadati</taxon>
        <taxon>Planctomycetota</taxon>
        <taxon>Planctomycetia</taxon>
        <taxon>Planctomycetales</taxon>
        <taxon>Planctomycetaceae</taxon>
        <taxon>Polystyrenella</taxon>
    </lineage>
</organism>